<evidence type="ECO:0000313" key="2">
    <source>
        <dbReference type="EMBL" id="GGL24220.1"/>
    </source>
</evidence>
<dbReference type="EMBL" id="BMMH01000009">
    <property type="protein sequence ID" value="GGL24220.1"/>
    <property type="molecule type" value="Genomic_DNA"/>
</dbReference>
<dbReference type="AlphaFoldDB" id="A0A917VWQ2"/>
<keyword evidence="3" id="KW-1185">Reference proteome</keyword>
<dbReference type="InterPro" id="IPR000182">
    <property type="entry name" value="GNAT_dom"/>
</dbReference>
<reference evidence="2" key="1">
    <citation type="journal article" date="2014" name="Int. J. Syst. Evol. Microbiol.">
        <title>Complete genome sequence of Corynebacterium casei LMG S-19264T (=DSM 44701T), isolated from a smear-ripened cheese.</title>
        <authorList>
            <consortium name="US DOE Joint Genome Institute (JGI-PGF)"/>
            <person name="Walter F."/>
            <person name="Albersmeier A."/>
            <person name="Kalinowski J."/>
            <person name="Ruckert C."/>
        </authorList>
    </citation>
    <scope>NUCLEOTIDE SEQUENCE</scope>
    <source>
        <strain evidence="2">CGMCC 4.3508</strain>
    </source>
</reference>
<dbReference type="SUPFAM" id="SSF55729">
    <property type="entry name" value="Acyl-CoA N-acyltransferases (Nat)"/>
    <property type="match status" value="1"/>
</dbReference>
<gene>
    <name evidence="2" type="ORF">GCM10011588_43790</name>
</gene>
<evidence type="ECO:0000259" key="1">
    <source>
        <dbReference type="Pfam" id="PF13673"/>
    </source>
</evidence>
<proteinExistence type="predicted"/>
<dbReference type="Gene3D" id="3.40.630.30">
    <property type="match status" value="1"/>
</dbReference>
<comment type="caution">
    <text evidence="2">The sequence shown here is derived from an EMBL/GenBank/DDBJ whole genome shotgun (WGS) entry which is preliminary data.</text>
</comment>
<dbReference type="Proteomes" id="UP000638263">
    <property type="component" value="Unassembled WGS sequence"/>
</dbReference>
<accession>A0A917VWQ2</accession>
<evidence type="ECO:0000313" key="3">
    <source>
        <dbReference type="Proteomes" id="UP000638263"/>
    </source>
</evidence>
<dbReference type="Pfam" id="PF13673">
    <property type="entry name" value="Acetyltransf_10"/>
    <property type="match status" value="1"/>
</dbReference>
<dbReference type="InterPro" id="IPR016181">
    <property type="entry name" value="Acyl_CoA_acyltransferase"/>
</dbReference>
<name>A0A917VWQ2_9NOCA</name>
<organism evidence="2 3">
    <name type="scientific">Nocardia jinanensis</name>
    <dbReference type="NCBI Taxonomy" id="382504"/>
    <lineage>
        <taxon>Bacteria</taxon>
        <taxon>Bacillati</taxon>
        <taxon>Actinomycetota</taxon>
        <taxon>Actinomycetes</taxon>
        <taxon>Mycobacteriales</taxon>
        <taxon>Nocardiaceae</taxon>
        <taxon>Nocardia</taxon>
    </lineage>
</organism>
<reference evidence="2" key="2">
    <citation type="submission" date="2020-09" db="EMBL/GenBank/DDBJ databases">
        <authorList>
            <person name="Sun Q."/>
            <person name="Zhou Y."/>
        </authorList>
    </citation>
    <scope>NUCLEOTIDE SEQUENCE</scope>
    <source>
        <strain evidence="2">CGMCC 4.3508</strain>
    </source>
</reference>
<protein>
    <recommendedName>
        <fullName evidence="1">N-acetyltransferase domain-containing protein</fullName>
    </recommendedName>
</protein>
<feature type="domain" description="N-acetyltransferase" evidence="1">
    <location>
        <begin position="3"/>
        <end position="48"/>
    </location>
</feature>
<dbReference type="GO" id="GO:0016747">
    <property type="term" value="F:acyltransferase activity, transferring groups other than amino-acyl groups"/>
    <property type="evidence" value="ECO:0007669"/>
    <property type="project" value="InterPro"/>
</dbReference>
<sequence>MWCRNSGLGGKLIDAVVELAGRPGLERVTVQSSKGAGSAYIRHGFATSPGLLYIELGH</sequence>